<protein>
    <recommendedName>
        <fullName evidence="1">RNA helicase</fullName>
        <ecNumber evidence="1">3.6.4.13</ecNumber>
    </recommendedName>
</protein>
<dbReference type="EC" id="3.6.4.13" evidence="1"/>
<dbReference type="SUPFAM" id="SSF52540">
    <property type="entry name" value="P-loop containing nucleoside triphosphate hydrolases"/>
    <property type="match status" value="2"/>
</dbReference>
<proteinExistence type="predicted"/>
<feature type="compositionally biased region" description="Basic and acidic residues" evidence="9">
    <location>
        <begin position="782"/>
        <end position="795"/>
    </location>
</feature>
<keyword evidence="6" id="KW-0694">RNA-binding</keyword>
<evidence type="ECO:0000256" key="3">
    <source>
        <dbReference type="ARBA" id="ARBA00022801"/>
    </source>
</evidence>
<comment type="caution">
    <text evidence="12">The sequence shown here is derived from an EMBL/GenBank/DDBJ whole genome shotgun (WGS) entry which is preliminary data.</text>
</comment>
<feature type="compositionally biased region" description="Acidic residues" evidence="9">
    <location>
        <begin position="16"/>
        <end position="32"/>
    </location>
</feature>
<dbReference type="InterPro" id="IPR001650">
    <property type="entry name" value="Helicase_C-like"/>
</dbReference>
<comment type="catalytic activity">
    <reaction evidence="7">
        <text>ATP + H2O = ADP + phosphate + H(+)</text>
        <dbReference type="Rhea" id="RHEA:13065"/>
        <dbReference type="ChEBI" id="CHEBI:15377"/>
        <dbReference type="ChEBI" id="CHEBI:15378"/>
        <dbReference type="ChEBI" id="CHEBI:30616"/>
        <dbReference type="ChEBI" id="CHEBI:43474"/>
        <dbReference type="ChEBI" id="CHEBI:456216"/>
        <dbReference type="EC" id="3.6.4.13"/>
    </reaction>
</comment>
<accession>A0ABR3ZLF1</accession>
<evidence type="ECO:0000256" key="6">
    <source>
        <dbReference type="ARBA" id="ARBA00022884"/>
    </source>
</evidence>
<evidence type="ECO:0000256" key="2">
    <source>
        <dbReference type="ARBA" id="ARBA00022741"/>
    </source>
</evidence>
<dbReference type="Proteomes" id="UP001583186">
    <property type="component" value="Unassembled WGS sequence"/>
</dbReference>
<feature type="domain" description="Helicase ATP-binding" evidence="10">
    <location>
        <begin position="316"/>
        <end position="490"/>
    </location>
</feature>
<evidence type="ECO:0000256" key="5">
    <source>
        <dbReference type="ARBA" id="ARBA00022840"/>
    </source>
</evidence>
<evidence type="ECO:0000313" key="12">
    <source>
        <dbReference type="EMBL" id="KAL1900658.1"/>
    </source>
</evidence>
<feature type="compositionally biased region" description="Basic and acidic residues" evidence="9">
    <location>
        <begin position="95"/>
        <end position="122"/>
    </location>
</feature>
<dbReference type="InterPro" id="IPR014001">
    <property type="entry name" value="Helicase_ATP-bd"/>
</dbReference>
<dbReference type="PANTHER" id="PTHR47959:SF1">
    <property type="entry name" value="ATP-DEPENDENT RNA HELICASE DBPA"/>
    <property type="match status" value="1"/>
</dbReference>
<dbReference type="PROSITE" id="PS51194">
    <property type="entry name" value="HELICASE_CTER"/>
    <property type="match status" value="1"/>
</dbReference>
<evidence type="ECO:0000256" key="7">
    <source>
        <dbReference type="ARBA" id="ARBA00047984"/>
    </source>
</evidence>
<name>A0ABR3ZLF1_9PEZI</name>
<keyword evidence="8" id="KW-0175">Coiled coil</keyword>
<evidence type="ECO:0000256" key="9">
    <source>
        <dbReference type="SAM" id="MobiDB-lite"/>
    </source>
</evidence>
<feature type="compositionally biased region" description="Low complexity" evidence="9">
    <location>
        <begin position="822"/>
        <end position="848"/>
    </location>
</feature>
<feature type="compositionally biased region" description="Basic residues" evidence="9">
    <location>
        <begin position="255"/>
        <end position="265"/>
    </location>
</feature>
<dbReference type="CDD" id="cd17947">
    <property type="entry name" value="DEADc_DDX27"/>
    <property type="match status" value="1"/>
</dbReference>
<organism evidence="12 13">
    <name type="scientific">Sporothrix stenoceras</name>
    <dbReference type="NCBI Taxonomy" id="5173"/>
    <lineage>
        <taxon>Eukaryota</taxon>
        <taxon>Fungi</taxon>
        <taxon>Dikarya</taxon>
        <taxon>Ascomycota</taxon>
        <taxon>Pezizomycotina</taxon>
        <taxon>Sordariomycetes</taxon>
        <taxon>Sordariomycetidae</taxon>
        <taxon>Ophiostomatales</taxon>
        <taxon>Ophiostomataceae</taxon>
        <taxon>Sporothrix</taxon>
    </lineage>
</organism>
<dbReference type="GO" id="GO:0003724">
    <property type="term" value="F:RNA helicase activity"/>
    <property type="evidence" value="ECO:0007669"/>
    <property type="project" value="UniProtKB-EC"/>
</dbReference>
<evidence type="ECO:0000259" key="10">
    <source>
        <dbReference type="PROSITE" id="PS51192"/>
    </source>
</evidence>
<dbReference type="EMBL" id="JAWCUI010000009">
    <property type="protein sequence ID" value="KAL1900658.1"/>
    <property type="molecule type" value="Genomic_DNA"/>
</dbReference>
<dbReference type="InterPro" id="IPR000629">
    <property type="entry name" value="RNA-helicase_DEAD-box_CS"/>
</dbReference>
<dbReference type="Gene3D" id="3.40.50.300">
    <property type="entry name" value="P-loop containing nucleotide triphosphate hydrolases"/>
    <property type="match status" value="2"/>
</dbReference>
<feature type="compositionally biased region" description="Acidic residues" evidence="9">
    <location>
        <begin position="123"/>
        <end position="168"/>
    </location>
</feature>
<dbReference type="GO" id="GO:0016787">
    <property type="term" value="F:hydrolase activity"/>
    <property type="evidence" value="ECO:0007669"/>
    <property type="project" value="UniProtKB-KW"/>
</dbReference>
<dbReference type="InterPro" id="IPR027417">
    <property type="entry name" value="P-loop_NTPase"/>
</dbReference>
<dbReference type="Pfam" id="PF00270">
    <property type="entry name" value="DEAD"/>
    <property type="match status" value="1"/>
</dbReference>
<reference evidence="12 13" key="1">
    <citation type="journal article" date="2024" name="IMA Fungus">
        <title>IMA Genome - F19 : A genome assembly and annotation guide to empower mycologists, including annotated draft genome sequences of Ceratocystis pirilliformis, Diaporthe australafricana, Fusarium ophioides, Paecilomyces lecythidis, and Sporothrix stenoceras.</title>
        <authorList>
            <person name="Aylward J."/>
            <person name="Wilson A.M."/>
            <person name="Visagie C.M."/>
            <person name="Spraker J."/>
            <person name="Barnes I."/>
            <person name="Buitendag C."/>
            <person name="Ceriani C."/>
            <person name="Del Mar Angel L."/>
            <person name="du Plessis D."/>
            <person name="Fuchs T."/>
            <person name="Gasser K."/>
            <person name="Kramer D."/>
            <person name="Li W."/>
            <person name="Munsamy K."/>
            <person name="Piso A."/>
            <person name="Price J.L."/>
            <person name="Sonnekus B."/>
            <person name="Thomas C."/>
            <person name="van der Nest A."/>
            <person name="van Dijk A."/>
            <person name="van Heerden A."/>
            <person name="van Vuuren N."/>
            <person name="Yilmaz N."/>
            <person name="Duong T.A."/>
            <person name="van der Merwe N.A."/>
            <person name="Wingfield M.J."/>
            <person name="Wingfield B.D."/>
        </authorList>
    </citation>
    <scope>NUCLEOTIDE SEQUENCE [LARGE SCALE GENOMIC DNA]</scope>
    <source>
        <strain evidence="12 13">CMW 5346</strain>
    </source>
</reference>
<dbReference type="InterPro" id="IPR011545">
    <property type="entry name" value="DEAD/DEAH_box_helicase_dom"/>
</dbReference>
<dbReference type="PANTHER" id="PTHR47959">
    <property type="entry name" value="ATP-DEPENDENT RNA HELICASE RHLE-RELATED"/>
    <property type="match status" value="1"/>
</dbReference>
<feature type="region of interest" description="Disordered" evidence="9">
    <location>
        <begin position="1"/>
        <end position="281"/>
    </location>
</feature>
<feature type="coiled-coil region" evidence="8">
    <location>
        <begin position="677"/>
        <end position="704"/>
    </location>
</feature>
<dbReference type="SMART" id="SM00490">
    <property type="entry name" value="HELICc"/>
    <property type="match status" value="1"/>
</dbReference>
<keyword evidence="13" id="KW-1185">Reference proteome</keyword>
<evidence type="ECO:0000256" key="1">
    <source>
        <dbReference type="ARBA" id="ARBA00012552"/>
    </source>
</evidence>
<keyword evidence="3 12" id="KW-0378">Hydrolase</keyword>
<feature type="compositionally biased region" description="Gly residues" evidence="9">
    <location>
        <begin position="52"/>
        <end position="61"/>
    </location>
</feature>
<keyword evidence="4" id="KW-0347">Helicase</keyword>
<keyword evidence="2" id="KW-0547">Nucleotide-binding</keyword>
<feature type="region of interest" description="Disordered" evidence="9">
    <location>
        <begin position="773"/>
        <end position="888"/>
    </location>
</feature>
<feature type="domain" description="Helicase C-terminal" evidence="11">
    <location>
        <begin position="501"/>
        <end position="667"/>
    </location>
</feature>
<dbReference type="PROSITE" id="PS51192">
    <property type="entry name" value="HELICASE_ATP_BIND_1"/>
    <property type="match status" value="1"/>
</dbReference>
<dbReference type="PROSITE" id="PS00039">
    <property type="entry name" value="DEAD_ATP_HELICASE"/>
    <property type="match status" value="1"/>
</dbReference>
<dbReference type="CDD" id="cd18787">
    <property type="entry name" value="SF2_C_DEAD"/>
    <property type="match status" value="1"/>
</dbReference>
<keyword evidence="5" id="KW-0067">ATP-binding</keyword>
<feature type="compositionally biased region" description="Acidic residues" evidence="9">
    <location>
        <begin position="177"/>
        <end position="212"/>
    </location>
</feature>
<evidence type="ECO:0000256" key="4">
    <source>
        <dbReference type="ARBA" id="ARBA00022806"/>
    </source>
</evidence>
<dbReference type="InterPro" id="IPR050079">
    <property type="entry name" value="DEAD_box_RNA_helicase"/>
</dbReference>
<dbReference type="SMART" id="SM00487">
    <property type="entry name" value="DEXDc"/>
    <property type="match status" value="1"/>
</dbReference>
<evidence type="ECO:0000256" key="8">
    <source>
        <dbReference type="SAM" id="Coils"/>
    </source>
</evidence>
<evidence type="ECO:0000313" key="13">
    <source>
        <dbReference type="Proteomes" id="UP001583186"/>
    </source>
</evidence>
<evidence type="ECO:0000259" key="11">
    <source>
        <dbReference type="PROSITE" id="PS51194"/>
    </source>
</evidence>
<dbReference type="Pfam" id="PF00271">
    <property type="entry name" value="Helicase_C"/>
    <property type="match status" value="1"/>
</dbReference>
<feature type="compositionally biased region" description="Gly residues" evidence="9">
    <location>
        <begin position="849"/>
        <end position="888"/>
    </location>
</feature>
<sequence>MPSKRKAEPFYGRTIEDDEEISDEESDSEDEGLPAHKRQHMNPDFVWDGDDFGFGGLGGGANEEEEDEQTKTDMEWIGAERIVDLSAIIQRKREKRESEAAGEGKKEKKGEKKANGKKAKAEDSDEEEEEDEDEEDVFGDEDDAADEEGEGSGFEDEDLDLDDDELLAEDGFGMGADSDEEEADGETEAASDEEDAENDDDEDADSDDEGASDNDSVATPIGHPDDHDSDASSDEDDEESARQKAFFADGEKEKLKAKKGKKGKKGGNDSDEEGDDGNSLASVPTFESMRIFSRPILRAVAAAGFHRPTKIQAKTMPFAVGGKDVVGQAVTGSGKTAAFLLPILERLLYRPSKVPKTRVVILTPTRELAVQCHTVAVKLAQFTSITMVLAVGGTSFKATEPKLRARPDIVIGTPGRFIDHMRNTAGFAVDATEILVLDEADRMLQDGFADELNEIVKFLPRSRQTMLFSATMTAPVDDLIRVGMLRPVRVVADGNSRTAGTLTQEFVRLRQGREDSRLGYLLHLCTTLYRDHTIIFFREKRYIHEARVVFGLLGLTCEELHGNIKQAERSAALESFRKGAVSFLLASDLASRGLDIKGVQTVINYEVPKNLDDYIHRIGRTARAGHRGVAVTLVAEADRKFVRSATKAMRKGETGEGGTKSSTKFVIKSRSVDPAAADAWQAKIDDLEDDIAEIIEEEREVRKLAMAEMEVTRGENLLKHKDEILARPKKTWFETPREKEAKKAAARRTGFAGANVSEEKKQESVEKLREKLKTKRMGGKLSNKDMKKLDNKADRLAGMGGKKLKQEKKALGKPGSKPAVGKPSAKTAAKPAAAKPAAARVVKPAMGARRGGASSGGRGGGRGGARGGSRGGSRGGRGGGRGGRGGKP</sequence>
<gene>
    <name evidence="12" type="primary">DRS1</name>
    <name evidence="12" type="ORF">Sste5346_002383</name>
</gene>